<gene>
    <name evidence="2" type="ORF">KIH27_16575</name>
</gene>
<dbReference type="Proteomes" id="UP001519535">
    <property type="component" value="Unassembled WGS sequence"/>
</dbReference>
<dbReference type="InterPro" id="IPR007569">
    <property type="entry name" value="DUF559"/>
</dbReference>
<evidence type="ECO:0000313" key="3">
    <source>
        <dbReference type="Proteomes" id="UP001519535"/>
    </source>
</evidence>
<dbReference type="RefSeq" id="WP_214094063.1">
    <property type="nucleotide sequence ID" value="NZ_JAHCLR010000038.1"/>
</dbReference>
<dbReference type="SUPFAM" id="SSF52980">
    <property type="entry name" value="Restriction endonuclease-like"/>
    <property type="match status" value="1"/>
</dbReference>
<dbReference type="Pfam" id="PF04480">
    <property type="entry name" value="DUF559"/>
    <property type="match status" value="1"/>
</dbReference>
<feature type="domain" description="DUF559" evidence="1">
    <location>
        <begin position="214"/>
        <end position="263"/>
    </location>
</feature>
<protein>
    <submittedName>
        <fullName evidence="2">DUF559 domain-containing protein</fullName>
    </submittedName>
</protein>
<organism evidence="2 3">
    <name type="scientific">Mycolicibacter acidiphilus</name>
    <dbReference type="NCBI Taxonomy" id="2835306"/>
    <lineage>
        <taxon>Bacteria</taxon>
        <taxon>Bacillati</taxon>
        <taxon>Actinomycetota</taxon>
        <taxon>Actinomycetes</taxon>
        <taxon>Mycobacteriales</taxon>
        <taxon>Mycobacteriaceae</taxon>
        <taxon>Mycolicibacter</taxon>
    </lineage>
</organism>
<dbReference type="Gene3D" id="3.40.960.10">
    <property type="entry name" value="VSR Endonuclease"/>
    <property type="match status" value="1"/>
</dbReference>
<comment type="caution">
    <text evidence="2">The sequence shown here is derived from an EMBL/GenBank/DDBJ whole genome shotgun (WGS) entry which is preliminary data.</text>
</comment>
<evidence type="ECO:0000259" key="1">
    <source>
        <dbReference type="Pfam" id="PF04480"/>
    </source>
</evidence>
<sequence length="284" mass="31663">MVRSFEPFLGSEALADGLVNRHQLRTRYRAVLPNVYLPNQVRPTLRQRTVAAWLWSDRQAIVAGAAAAALYGTRWIDDDSPIELIHPGTRAPEGVITRRDTVFADEVQSLALPVGTLSVTTPARTAFDIGRCRPIATTIARLDALGRAAGLNPGAVSAIALRHPHTRRLRQLPRVLDLVDTGAESPQESFLRLRLIDAGFPRPQTQIPVITAEDRYYIDMGWAELMVGVEYDGEHHRTDPVQYARDLRRAETLAALGWLIIRVIKGHRGADIVRRVARARQSRL</sequence>
<reference evidence="2 3" key="1">
    <citation type="submission" date="2021-05" db="EMBL/GenBank/DDBJ databases">
        <title>Mycobacterium acidophilum sp. nov., an extremely acid-tolerant member of the genus Mycobacterium.</title>
        <authorList>
            <person name="Xia J."/>
        </authorList>
    </citation>
    <scope>NUCLEOTIDE SEQUENCE [LARGE SCALE GENOMIC DNA]</scope>
    <source>
        <strain evidence="2 3">M1</strain>
    </source>
</reference>
<dbReference type="InterPro" id="IPR011335">
    <property type="entry name" value="Restrct_endonuc-II-like"/>
</dbReference>
<name>A0ABS5RQG6_9MYCO</name>
<accession>A0ABS5RQG6</accession>
<proteinExistence type="predicted"/>
<dbReference type="EMBL" id="JAHCLR010000038">
    <property type="protein sequence ID" value="MBS9535204.1"/>
    <property type="molecule type" value="Genomic_DNA"/>
</dbReference>
<keyword evidence="3" id="KW-1185">Reference proteome</keyword>
<evidence type="ECO:0000313" key="2">
    <source>
        <dbReference type="EMBL" id="MBS9535204.1"/>
    </source>
</evidence>